<comment type="caution">
    <text evidence="14">The sequence shown here is derived from an EMBL/GenBank/DDBJ whole genome shotgun (WGS) entry which is preliminary data.</text>
</comment>
<keyword evidence="8 11" id="KW-1133">Transmembrane helix</keyword>
<dbReference type="InterPro" id="IPR036890">
    <property type="entry name" value="HATPase_C_sf"/>
</dbReference>
<feature type="domain" description="Histidine kinase" evidence="12">
    <location>
        <begin position="229"/>
        <end position="449"/>
    </location>
</feature>
<dbReference type="PROSITE" id="PS50885">
    <property type="entry name" value="HAMP"/>
    <property type="match status" value="1"/>
</dbReference>
<dbReference type="Pfam" id="PF00672">
    <property type="entry name" value="HAMP"/>
    <property type="match status" value="1"/>
</dbReference>
<dbReference type="CDD" id="cd06225">
    <property type="entry name" value="HAMP"/>
    <property type="match status" value="1"/>
</dbReference>
<dbReference type="Proteomes" id="UP000316500">
    <property type="component" value="Unassembled WGS sequence"/>
</dbReference>
<dbReference type="PROSITE" id="PS50109">
    <property type="entry name" value="HIS_KIN"/>
    <property type="match status" value="1"/>
</dbReference>
<dbReference type="GO" id="GO:0000155">
    <property type="term" value="F:phosphorelay sensor kinase activity"/>
    <property type="evidence" value="ECO:0007669"/>
    <property type="project" value="InterPro"/>
</dbReference>
<dbReference type="PANTHER" id="PTHR45436:SF5">
    <property type="entry name" value="SENSOR HISTIDINE KINASE TRCS"/>
    <property type="match status" value="1"/>
</dbReference>
<dbReference type="SMART" id="SM00388">
    <property type="entry name" value="HisKA"/>
    <property type="match status" value="1"/>
</dbReference>
<dbReference type="InterPro" id="IPR003594">
    <property type="entry name" value="HATPase_dom"/>
</dbReference>
<dbReference type="SMART" id="SM00387">
    <property type="entry name" value="HATPase_c"/>
    <property type="match status" value="1"/>
</dbReference>
<protein>
    <recommendedName>
        <fullName evidence="3">histidine kinase</fullName>
        <ecNumber evidence="3">2.7.13.3</ecNumber>
    </recommendedName>
</protein>
<sequence>MTLVIAAAITLTVMVFAVLVYALVGHELRKNEDLSLRRESDRIIQLIQTDPNWQGFSQCTWVRSPACAQLVAPTPGEDPDSGAGPALPITGQMRDVAAGKSEAFFTEAAIGNDPIRVYVRPLPNQQALVVGVRNDRVLASFERLGWLLTATVLGALVVAAATAYVAARRGLRPVDRLTAVAESIAKTGNTDVRIPRSTTTEIDRLSIAFNTMLGELEESRRQQEQLIADASHELRTPLTSLRTNAAMLRNPELSQASKDRITGALEHELIGMQSLIEDLIDLARHEEAPSFTEEMDLNELVLFCLDNAERRYPGVAWSLEGSGHPLLVSGERVRLARAIANLLDNAGKFTAGKFTAGKFTAEPGQVRVTLSVSEGSVTLDVRDTGPGIPSEDLPHVFDRFYRATSARSVAGSGLGLAVVHHAALAHDGTAKAHPAPRGAHFSLTLPLAEGS</sequence>
<evidence type="ECO:0000313" key="14">
    <source>
        <dbReference type="EMBL" id="TVU64675.1"/>
    </source>
</evidence>
<dbReference type="InterPro" id="IPR005467">
    <property type="entry name" value="His_kinase_dom"/>
</dbReference>
<dbReference type="Gene3D" id="3.30.565.10">
    <property type="entry name" value="Histidine kinase-like ATPase, C-terminal domain"/>
    <property type="match status" value="1"/>
</dbReference>
<feature type="transmembrane region" description="Helical" evidence="11">
    <location>
        <begin position="144"/>
        <end position="167"/>
    </location>
</feature>
<dbReference type="PRINTS" id="PR00344">
    <property type="entry name" value="BCTRLSENSOR"/>
</dbReference>
<name>A0A558H6B5_PAENT</name>
<dbReference type="InterPro" id="IPR036097">
    <property type="entry name" value="HisK_dim/P_sf"/>
</dbReference>
<evidence type="ECO:0000256" key="3">
    <source>
        <dbReference type="ARBA" id="ARBA00012438"/>
    </source>
</evidence>
<dbReference type="EC" id="2.7.13.3" evidence="3"/>
<dbReference type="CDD" id="cd00082">
    <property type="entry name" value="HisKA"/>
    <property type="match status" value="1"/>
</dbReference>
<proteinExistence type="predicted"/>
<comment type="catalytic activity">
    <reaction evidence="1">
        <text>ATP + protein L-histidine = ADP + protein N-phospho-L-histidine.</text>
        <dbReference type="EC" id="2.7.13.3"/>
    </reaction>
</comment>
<dbReference type="SUPFAM" id="SSF47384">
    <property type="entry name" value="Homodimeric domain of signal transducing histidine kinase"/>
    <property type="match status" value="1"/>
</dbReference>
<dbReference type="SUPFAM" id="SSF158472">
    <property type="entry name" value="HAMP domain-like"/>
    <property type="match status" value="1"/>
</dbReference>
<evidence type="ECO:0000256" key="1">
    <source>
        <dbReference type="ARBA" id="ARBA00000085"/>
    </source>
</evidence>
<evidence type="ECO:0000259" key="12">
    <source>
        <dbReference type="PROSITE" id="PS50109"/>
    </source>
</evidence>
<dbReference type="CDD" id="cd00075">
    <property type="entry name" value="HATPase"/>
    <property type="match status" value="1"/>
</dbReference>
<dbReference type="PANTHER" id="PTHR45436">
    <property type="entry name" value="SENSOR HISTIDINE KINASE YKOH"/>
    <property type="match status" value="1"/>
</dbReference>
<comment type="subcellular location">
    <subcellularLocation>
        <location evidence="2">Cell membrane</location>
    </subcellularLocation>
</comment>
<evidence type="ECO:0000256" key="6">
    <source>
        <dbReference type="ARBA" id="ARBA00022692"/>
    </source>
</evidence>
<keyword evidence="4" id="KW-0597">Phosphoprotein</keyword>
<organism evidence="14 15">
    <name type="scientific">Paenarthrobacter nitroguajacolicus</name>
    <name type="common">Arthrobacter nitroguajacolicus</name>
    <dbReference type="NCBI Taxonomy" id="211146"/>
    <lineage>
        <taxon>Bacteria</taxon>
        <taxon>Bacillati</taxon>
        <taxon>Actinomycetota</taxon>
        <taxon>Actinomycetes</taxon>
        <taxon>Micrococcales</taxon>
        <taxon>Micrococcaceae</taxon>
        <taxon>Paenarthrobacter</taxon>
    </lineage>
</organism>
<keyword evidence="5" id="KW-0808">Transferase</keyword>
<keyword evidence="10 11" id="KW-0472">Membrane</keyword>
<evidence type="ECO:0000256" key="9">
    <source>
        <dbReference type="ARBA" id="ARBA00023012"/>
    </source>
</evidence>
<evidence type="ECO:0000256" key="7">
    <source>
        <dbReference type="ARBA" id="ARBA00022777"/>
    </source>
</evidence>
<dbReference type="Pfam" id="PF02518">
    <property type="entry name" value="HATPase_c"/>
    <property type="match status" value="1"/>
</dbReference>
<evidence type="ECO:0000259" key="13">
    <source>
        <dbReference type="PROSITE" id="PS50885"/>
    </source>
</evidence>
<gene>
    <name evidence="14" type="ORF">FQP90_06275</name>
</gene>
<feature type="domain" description="HAMP" evidence="13">
    <location>
        <begin position="168"/>
        <end position="221"/>
    </location>
</feature>
<dbReference type="Gene3D" id="6.10.340.10">
    <property type="match status" value="1"/>
</dbReference>
<evidence type="ECO:0000256" key="2">
    <source>
        <dbReference type="ARBA" id="ARBA00004236"/>
    </source>
</evidence>
<dbReference type="EMBL" id="VNFK01000004">
    <property type="protein sequence ID" value="TVU64675.1"/>
    <property type="molecule type" value="Genomic_DNA"/>
</dbReference>
<dbReference type="AlphaFoldDB" id="A0A558H6B5"/>
<accession>A0A558H6B5</accession>
<keyword evidence="7 14" id="KW-0418">Kinase</keyword>
<evidence type="ECO:0000256" key="8">
    <source>
        <dbReference type="ARBA" id="ARBA00022989"/>
    </source>
</evidence>
<dbReference type="InterPro" id="IPR004358">
    <property type="entry name" value="Sig_transdc_His_kin-like_C"/>
</dbReference>
<dbReference type="GO" id="GO:0005886">
    <property type="term" value="C:plasma membrane"/>
    <property type="evidence" value="ECO:0007669"/>
    <property type="project" value="UniProtKB-SubCell"/>
</dbReference>
<dbReference type="SMART" id="SM00304">
    <property type="entry name" value="HAMP"/>
    <property type="match status" value="1"/>
</dbReference>
<evidence type="ECO:0000256" key="10">
    <source>
        <dbReference type="ARBA" id="ARBA00023136"/>
    </source>
</evidence>
<keyword evidence="6 11" id="KW-0812">Transmembrane</keyword>
<evidence type="ECO:0000256" key="11">
    <source>
        <dbReference type="SAM" id="Phobius"/>
    </source>
</evidence>
<dbReference type="InterPro" id="IPR003660">
    <property type="entry name" value="HAMP_dom"/>
</dbReference>
<dbReference type="Gene3D" id="1.10.287.130">
    <property type="match status" value="1"/>
</dbReference>
<dbReference type="RefSeq" id="WP_144648833.1">
    <property type="nucleotide sequence ID" value="NZ_VNFK01000004.1"/>
</dbReference>
<dbReference type="Pfam" id="PF00512">
    <property type="entry name" value="HisKA"/>
    <property type="match status" value="1"/>
</dbReference>
<evidence type="ECO:0000256" key="4">
    <source>
        <dbReference type="ARBA" id="ARBA00022553"/>
    </source>
</evidence>
<evidence type="ECO:0000256" key="5">
    <source>
        <dbReference type="ARBA" id="ARBA00022679"/>
    </source>
</evidence>
<reference evidence="14 15" key="1">
    <citation type="submission" date="2019-07" db="EMBL/GenBank/DDBJ databases">
        <title>Diversity of Bacteria from Kongsfjorden, Arctic.</title>
        <authorList>
            <person name="Yu Y."/>
        </authorList>
    </citation>
    <scope>NUCLEOTIDE SEQUENCE [LARGE SCALE GENOMIC DNA]</scope>
    <source>
        <strain evidence="14 15">SM1928</strain>
    </source>
</reference>
<dbReference type="InterPro" id="IPR050428">
    <property type="entry name" value="TCS_sensor_his_kinase"/>
</dbReference>
<dbReference type="InterPro" id="IPR003661">
    <property type="entry name" value="HisK_dim/P_dom"/>
</dbReference>
<keyword evidence="9" id="KW-0902">Two-component regulatory system</keyword>
<dbReference type="OrthoDB" id="9786919at2"/>
<evidence type="ECO:0000313" key="15">
    <source>
        <dbReference type="Proteomes" id="UP000316500"/>
    </source>
</evidence>
<dbReference type="SUPFAM" id="SSF55874">
    <property type="entry name" value="ATPase domain of HSP90 chaperone/DNA topoisomerase II/histidine kinase"/>
    <property type="match status" value="1"/>
</dbReference>